<dbReference type="Pfam" id="PF16694">
    <property type="entry name" value="Cytochrome_P460"/>
    <property type="match status" value="1"/>
</dbReference>
<dbReference type="Gene3D" id="3.50.70.20">
    <property type="entry name" value="Cytochrome P460"/>
    <property type="match status" value="1"/>
</dbReference>
<evidence type="ECO:0000313" key="3">
    <source>
        <dbReference type="Proteomes" id="UP000297295"/>
    </source>
</evidence>
<dbReference type="Gene3D" id="2.60.40.420">
    <property type="entry name" value="Cupredoxins - blue copper proteins"/>
    <property type="match status" value="1"/>
</dbReference>
<comment type="caution">
    <text evidence="2">The sequence shown here is derived from an EMBL/GenBank/DDBJ whole genome shotgun (WGS) entry which is preliminary data.</text>
</comment>
<dbReference type="InterPro" id="IPR008972">
    <property type="entry name" value="Cupredoxin"/>
</dbReference>
<dbReference type="PANTHER" id="PTHR36507">
    <property type="entry name" value="BLL1555 PROTEIN"/>
    <property type="match status" value="1"/>
</dbReference>
<dbReference type="RefSeq" id="WP_135389730.1">
    <property type="nucleotide sequence ID" value="NZ_PGGK01000007.1"/>
</dbReference>
<sequence>MKIGIMVFLLLLGIFLTTGCTDTQDADPDIGDADDQEVLPVEPEDVDSELPGPDGAEVFTYITEENNYRTWELWPLREEMYASTSIHGPLLTTYVSEDAESAIRNRAGSLPSGSMAVRESYDTDGELREIGVRYKVEGYDTEHRDWFWAAYTPEGDIIVDGRVESCQECHSVVADNDYVYTSYITDTPYREIDVDIRNYSFEPDSVNIYVGDTVTWTNRDSAVHTIDGGLFRSPPLGQGESFSYTFAREGRYSYMCTVHPYQTTGQIVVTG</sequence>
<dbReference type="InterPro" id="IPR052721">
    <property type="entry name" value="ET_Amicyanin"/>
</dbReference>
<dbReference type="PROSITE" id="PS51257">
    <property type="entry name" value="PROKAR_LIPOPROTEIN"/>
    <property type="match status" value="1"/>
</dbReference>
<dbReference type="AlphaFoldDB" id="A0A4E0QYT1"/>
<reference evidence="2 3" key="1">
    <citation type="submission" date="2017-11" db="EMBL/GenBank/DDBJ databases">
        <title>Isolation and Characterization of Methanogenic Archaea from Saline Meromictic Lake at Siberia.</title>
        <authorList>
            <person name="Shen Y."/>
            <person name="Huang H.-H."/>
            <person name="Lai M.-C."/>
            <person name="Chen S.-C."/>
        </authorList>
    </citation>
    <scope>NUCLEOTIDE SEQUENCE [LARGE SCALE GENOMIC DNA]</scope>
    <source>
        <strain evidence="2 3">SY-01</strain>
    </source>
</reference>
<protein>
    <recommendedName>
        <fullName evidence="1">Cytochrome P460 domain-containing protein</fullName>
    </recommendedName>
</protein>
<dbReference type="PANTHER" id="PTHR36507:SF1">
    <property type="entry name" value="BLL1555 PROTEIN"/>
    <property type="match status" value="1"/>
</dbReference>
<dbReference type="CDD" id="cd20716">
    <property type="entry name" value="cyt_P460_fam"/>
    <property type="match status" value="1"/>
</dbReference>
<dbReference type="InterPro" id="IPR038142">
    <property type="entry name" value="Cytochrome_P460_sp"/>
</dbReference>
<evidence type="ECO:0000259" key="1">
    <source>
        <dbReference type="Pfam" id="PF16694"/>
    </source>
</evidence>
<dbReference type="Proteomes" id="UP000297295">
    <property type="component" value="Unassembled WGS sequence"/>
</dbReference>
<dbReference type="EMBL" id="PGGK01000007">
    <property type="protein sequence ID" value="TGC08904.1"/>
    <property type="molecule type" value="Genomic_DNA"/>
</dbReference>
<dbReference type="OrthoDB" id="139306at2157"/>
<proteinExistence type="predicted"/>
<name>A0A4E0QYT1_9EURY</name>
<feature type="domain" description="Cytochrome P460" evidence="1">
    <location>
        <begin position="67"/>
        <end position="181"/>
    </location>
</feature>
<evidence type="ECO:0000313" key="2">
    <source>
        <dbReference type="EMBL" id="TGC08904.1"/>
    </source>
</evidence>
<gene>
    <name evidence="2" type="ORF">CUN85_07665</name>
</gene>
<keyword evidence="3" id="KW-1185">Reference proteome</keyword>
<organism evidence="2 3">
    <name type="scientific">Methanolobus halotolerans</name>
    <dbReference type="NCBI Taxonomy" id="2052935"/>
    <lineage>
        <taxon>Archaea</taxon>
        <taxon>Methanobacteriati</taxon>
        <taxon>Methanobacteriota</taxon>
        <taxon>Stenosarchaea group</taxon>
        <taxon>Methanomicrobia</taxon>
        <taxon>Methanosarcinales</taxon>
        <taxon>Methanosarcinaceae</taxon>
        <taxon>Methanolobus</taxon>
    </lineage>
</organism>
<accession>A0A4E0QYT1</accession>
<dbReference type="SUPFAM" id="SSF49503">
    <property type="entry name" value="Cupredoxins"/>
    <property type="match status" value="1"/>
</dbReference>
<dbReference type="InterPro" id="IPR032033">
    <property type="entry name" value="Cytochrome_P460"/>
</dbReference>